<dbReference type="Gene3D" id="3.90.980.10">
    <property type="entry name" value="DNA primase, catalytic core, N-terminal domain"/>
    <property type="match status" value="1"/>
</dbReference>
<dbReference type="InterPro" id="IPR006295">
    <property type="entry name" value="DNA_primase_DnaG"/>
</dbReference>
<dbReference type="Pfam" id="PF01807">
    <property type="entry name" value="Zn_ribbon_DnaG"/>
    <property type="match status" value="1"/>
</dbReference>
<keyword evidence="17" id="KW-1185">Reference proteome</keyword>
<dbReference type="RefSeq" id="WP_079557102.1">
    <property type="nucleotide sequence ID" value="NZ_CP021904.1"/>
</dbReference>
<comment type="similarity">
    <text evidence="12 13">Belongs to the DnaG primase family.</text>
</comment>
<dbReference type="InterPro" id="IPR019475">
    <property type="entry name" value="DNA_primase_DnaB-bd"/>
</dbReference>
<dbReference type="STRING" id="889453.SAMN03080601_01333"/>
<dbReference type="GO" id="GO:0006269">
    <property type="term" value="P:DNA replication, synthesis of primer"/>
    <property type="evidence" value="ECO:0007669"/>
    <property type="project" value="UniProtKB-UniRule"/>
</dbReference>
<dbReference type="OrthoDB" id="9803773at2"/>
<protein>
    <recommendedName>
        <fullName evidence="12 13">DNA primase</fullName>
        <ecNumber evidence="12">2.7.7.101</ecNumber>
    </recommendedName>
</protein>
<dbReference type="EC" id="2.7.7.101" evidence="12"/>
<comment type="function">
    <text evidence="12 13">RNA polymerase that catalyzes the synthesis of short RNA molecules used as primers for DNA polymerase during DNA replication.</text>
</comment>
<dbReference type="GO" id="GO:0000428">
    <property type="term" value="C:DNA-directed RNA polymerase complex"/>
    <property type="evidence" value="ECO:0007669"/>
    <property type="project" value="UniProtKB-KW"/>
</dbReference>
<dbReference type="SUPFAM" id="SSF57783">
    <property type="entry name" value="Zinc beta-ribbon"/>
    <property type="match status" value="1"/>
</dbReference>
<evidence type="ECO:0000256" key="13">
    <source>
        <dbReference type="PIRNR" id="PIRNR002811"/>
    </source>
</evidence>
<dbReference type="Gene3D" id="3.90.580.10">
    <property type="entry name" value="Zinc finger, CHC2-type domain"/>
    <property type="match status" value="1"/>
</dbReference>
<dbReference type="PANTHER" id="PTHR30313">
    <property type="entry name" value="DNA PRIMASE"/>
    <property type="match status" value="1"/>
</dbReference>
<dbReference type="GO" id="GO:0005737">
    <property type="term" value="C:cytoplasm"/>
    <property type="evidence" value="ECO:0007669"/>
    <property type="project" value="TreeGrafter"/>
</dbReference>
<keyword evidence="7 12" id="KW-0863">Zinc-finger</keyword>
<dbReference type="Pfam" id="PF10410">
    <property type="entry name" value="DnaB_bind"/>
    <property type="match status" value="1"/>
</dbReference>
<dbReference type="InterPro" id="IPR036977">
    <property type="entry name" value="DNA_primase_Znf_CHC2"/>
</dbReference>
<dbReference type="PIRSF" id="PIRSF002811">
    <property type="entry name" value="DnaG"/>
    <property type="match status" value="1"/>
</dbReference>
<organism evidence="16 17">
    <name type="scientific">Alkalitalea saponilacus</name>
    <dbReference type="NCBI Taxonomy" id="889453"/>
    <lineage>
        <taxon>Bacteria</taxon>
        <taxon>Pseudomonadati</taxon>
        <taxon>Bacteroidota</taxon>
        <taxon>Bacteroidia</taxon>
        <taxon>Marinilabiliales</taxon>
        <taxon>Marinilabiliaceae</taxon>
        <taxon>Alkalitalea</taxon>
    </lineage>
</organism>
<keyword evidence="8 12" id="KW-0862">Zinc</keyword>
<evidence type="ECO:0000256" key="5">
    <source>
        <dbReference type="ARBA" id="ARBA00022705"/>
    </source>
</evidence>
<dbReference type="EMBL" id="FUYV01000005">
    <property type="protein sequence ID" value="SKB83053.1"/>
    <property type="molecule type" value="Genomic_DNA"/>
</dbReference>
<dbReference type="SMART" id="SM00400">
    <property type="entry name" value="ZnF_CHCC"/>
    <property type="match status" value="1"/>
</dbReference>
<keyword evidence="2 12" id="KW-0639">Primosome</keyword>
<dbReference type="SMART" id="SM00493">
    <property type="entry name" value="TOPRIM"/>
    <property type="match status" value="1"/>
</dbReference>
<dbReference type="CDD" id="cd03364">
    <property type="entry name" value="TOPRIM_DnaG_primases"/>
    <property type="match status" value="1"/>
</dbReference>
<dbReference type="GO" id="GO:0003677">
    <property type="term" value="F:DNA binding"/>
    <property type="evidence" value="ECO:0007669"/>
    <property type="project" value="UniProtKB-KW"/>
</dbReference>
<dbReference type="HAMAP" id="MF_00974">
    <property type="entry name" value="DNA_primase_DnaG"/>
    <property type="match status" value="1"/>
</dbReference>
<dbReference type="InterPro" id="IPR034151">
    <property type="entry name" value="TOPRIM_DnaG_bac"/>
</dbReference>
<keyword evidence="11 12" id="KW-0804">Transcription</keyword>
<proteinExistence type="inferred from homology"/>
<dbReference type="InterPro" id="IPR006171">
    <property type="entry name" value="TOPRIM_dom"/>
</dbReference>
<feature type="zinc finger region" description="CHC2-type" evidence="12 14">
    <location>
        <begin position="39"/>
        <end position="63"/>
    </location>
</feature>
<keyword evidence="5 12" id="KW-0235">DNA replication</keyword>
<evidence type="ECO:0000256" key="3">
    <source>
        <dbReference type="ARBA" id="ARBA00022679"/>
    </source>
</evidence>
<comment type="domain">
    <text evidence="12">Contains an N-terminal zinc-binding domain, a central core domain that contains the primase activity, and a C-terminal DnaB-binding domain.</text>
</comment>
<dbReference type="NCBIfam" id="TIGR01391">
    <property type="entry name" value="dnaG"/>
    <property type="match status" value="1"/>
</dbReference>
<dbReference type="InterPro" id="IPR030846">
    <property type="entry name" value="DnaG_bac"/>
</dbReference>
<dbReference type="KEGG" id="asx:CDL62_07500"/>
<dbReference type="InterPro" id="IPR013264">
    <property type="entry name" value="DNAG_N"/>
</dbReference>
<evidence type="ECO:0000256" key="9">
    <source>
        <dbReference type="ARBA" id="ARBA00022842"/>
    </source>
</evidence>
<reference evidence="16 17" key="1">
    <citation type="submission" date="2017-02" db="EMBL/GenBank/DDBJ databases">
        <authorList>
            <person name="Peterson S.W."/>
        </authorList>
    </citation>
    <scope>NUCLEOTIDE SEQUENCE [LARGE SCALE GENOMIC DNA]</scope>
    <source>
        <strain evidence="16 17">DSM 24412</strain>
    </source>
</reference>
<keyword evidence="6 12" id="KW-0479">Metal-binding</keyword>
<dbReference type="GO" id="GO:1990077">
    <property type="term" value="C:primosome complex"/>
    <property type="evidence" value="ECO:0007669"/>
    <property type="project" value="UniProtKB-KW"/>
</dbReference>
<gene>
    <name evidence="12" type="primary">dnaG</name>
    <name evidence="16" type="ORF">SAMN03080601_01333</name>
</gene>
<evidence type="ECO:0000313" key="16">
    <source>
        <dbReference type="EMBL" id="SKB83053.1"/>
    </source>
</evidence>
<feature type="domain" description="Toprim" evidence="15">
    <location>
        <begin position="261"/>
        <end position="342"/>
    </location>
</feature>
<evidence type="ECO:0000256" key="7">
    <source>
        <dbReference type="ARBA" id="ARBA00022771"/>
    </source>
</evidence>
<dbReference type="InterPro" id="IPR037068">
    <property type="entry name" value="DNA_primase_core_N_sf"/>
</dbReference>
<dbReference type="Pfam" id="PF08275">
    <property type="entry name" value="DNAG_N"/>
    <property type="match status" value="1"/>
</dbReference>
<evidence type="ECO:0000313" key="17">
    <source>
        <dbReference type="Proteomes" id="UP000191055"/>
    </source>
</evidence>
<evidence type="ECO:0000256" key="2">
    <source>
        <dbReference type="ARBA" id="ARBA00022515"/>
    </source>
</evidence>
<keyword evidence="4 12" id="KW-0548">Nucleotidyltransferase</keyword>
<evidence type="ECO:0000256" key="1">
    <source>
        <dbReference type="ARBA" id="ARBA00022478"/>
    </source>
</evidence>
<accession>A0A1T5EGA9</accession>
<dbReference type="PANTHER" id="PTHR30313:SF2">
    <property type="entry name" value="DNA PRIMASE"/>
    <property type="match status" value="1"/>
</dbReference>
<keyword evidence="1 12" id="KW-0240">DNA-directed RNA polymerase</keyword>
<keyword evidence="9" id="KW-0460">Magnesium</keyword>
<dbReference type="InterPro" id="IPR050219">
    <property type="entry name" value="DnaG_primase"/>
</dbReference>
<dbReference type="Pfam" id="PF13155">
    <property type="entry name" value="Toprim_2"/>
    <property type="match status" value="1"/>
</dbReference>
<dbReference type="Gene3D" id="3.40.1360.10">
    <property type="match status" value="1"/>
</dbReference>
<keyword evidence="3 12" id="KW-0808">Transferase</keyword>
<evidence type="ECO:0000256" key="12">
    <source>
        <dbReference type="HAMAP-Rule" id="MF_00974"/>
    </source>
</evidence>
<dbReference type="FunFam" id="3.90.580.10:FF:000001">
    <property type="entry name" value="DNA primase"/>
    <property type="match status" value="1"/>
</dbReference>
<dbReference type="GO" id="GO:0008270">
    <property type="term" value="F:zinc ion binding"/>
    <property type="evidence" value="ECO:0007669"/>
    <property type="project" value="UniProtKB-UniRule"/>
</dbReference>
<dbReference type="PROSITE" id="PS50880">
    <property type="entry name" value="TOPRIM"/>
    <property type="match status" value="1"/>
</dbReference>
<evidence type="ECO:0000256" key="11">
    <source>
        <dbReference type="ARBA" id="ARBA00023163"/>
    </source>
</evidence>
<dbReference type="GO" id="GO:0003899">
    <property type="term" value="F:DNA-directed RNA polymerase activity"/>
    <property type="evidence" value="ECO:0007669"/>
    <property type="project" value="UniProtKB-UniRule"/>
</dbReference>
<evidence type="ECO:0000256" key="6">
    <source>
        <dbReference type="ARBA" id="ARBA00022723"/>
    </source>
</evidence>
<dbReference type="Proteomes" id="UP000191055">
    <property type="component" value="Unassembled WGS sequence"/>
</dbReference>
<evidence type="ECO:0000259" key="15">
    <source>
        <dbReference type="PROSITE" id="PS50880"/>
    </source>
</evidence>
<keyword evidence="10 12" id="KW-0238">DNA-binding</keyword>
<dbReference type="AlphaFoldDB" id="A0A1T5EGA9"/>
<evidence type="ECO:0000256" key="4">
    <source>
        <dbReference type="ARBA" id="ARBA00022695"/>
    </source>
</evidence>
<evidence type="ECO:0000256" key="14">
    <source>
        <dbReference type="PIRSR" id="PIRSR002811-1"/>
    </source>
</evidence>
<evidence type="ECO:0000256" key="10">
    <source>
        <dbReference type="ARBA" id="ARBA00023125"/>
    </source>
</evidence>
<sequence length="650" mass="74178">MIDKSTIDRVMETAQSQITDVISEFISLKKRGINYIGHCPFHNEKTPSFIVSPHKGIFKCFGCGKGGNAVNFLMEHEQISFVDAIKTLGRKFHIPIEEKESTPEEMVKQNERESMMVVTNFAARWFTKNMFETDEGQSVGLGYFKQRGFDPEIIKKFQLGYSPDNKDAFTRQATIEGYKLNFLEKTGLTVVREDYKADRFRGRVIFPIHSLSGKVIAFGGRILKSDAKAAKYLNSPESEIYHKSKILYGIYFARQEMTRQDRTYLVEGYTDVLSFHQAGITNVVASSGTALTPDQIRLIARFTPNVTIIYDGDPAGIKASLRGIDLILEEGMNVKVLLLPEGEDPDSFAKKMPGDELRKYISENETDFIKFKTSILLEDSKNDPIKRAQLIQDIVKSISVIPDQIIRSVYVKECSTLLQVEESVLYSEIGKIKKKQREKESGRIAYRENMQEAVPQNQPPVITPSAKNPLDAEEKEIMRFLLKYGHLDLGEVDMGDKKTAMKVGEYIVNELRQDELKSENPVYNLILEEYEEQMKLPGFIANKYFISHSNPDISHLATDLIAREYPLSKIHKKHGAIKSDTDLLSILVPKVVLELKWKLVKLKLEQTRMKLQQSEKQGNMEEVMELIKEMSLLQNVFKLISLQQGERTII</sequence>
<dbReference type="SUPFAM" id="SSF56731">
    <property type="entry name" value="DNA primase core"/>
    <property type="match status" value="1"/>
</dbReference>
<name>A0A1T5EGA9_9BACT</name>
<dbReference type="InterPro" id="IPR002694">
    <property type="entry name" value="Znf_CHC2"/>
</dbReference>
<comment type="cofactor">
    <cofactor evidence="12 13 14">
        <name>Zn(2+)</name>
        <dbReference type="ChEBI" id="CHEBI:29105"/>
    </cofactor>
    <text evidence="12 13 14">Binds 1 zinc ion per monomer.</text>
</comment>
<comment type="subunit">
    <text evidence="12">Monomer. Interacts with DnaB.</text>
</comment>
<comment type="catalytic activity">
    <reaction evidence="12">
        <text>ssDNA + n NTP = ssDNA/pppN(pN)n-1 hybrid + (n-1) diphosphate.</text>
        <dbReference type="EC" id="2.7.7.101"/>
    </reaction>
</comment>
<evidence type="ECO:0000256" key="8">
    <source>
        <dbReference type="ARBA" id="ARBA00022833"/>
    </source>
</evidence>